<evidence type="ECO:0000313" key="7">
    <source>
        <dbReference type="Proteomes" id="UP000254069"/>
    </source>
</evidence>
<dbReference type="SUPFAM" id="SSF46785">
    <property type="entry name" value="Winged helix' DNA-binding domain"/>
    <property type="match status" value="1"/>
</dbReference>
<keyword evidence="4" id="KW-0804">Transcription</keyword>
<evidence type="ECO:0000256" key="4">
    <source>
        <dbReference type="ARBA" id="ARBA00023163"/>
    </source>
</evidence>
<keyword evidence="2" id="KW-0805">Transcription regulation</keyword>
<evidence type="ECO:0000256" key="1">
    <source>
        <dbReference type="ARBA" id="ARBA00009437"/>
    </source>
</evidence>
<dbReference type="NCBIfam" id="NF002964">
    <property type="entry name" value="PRK03635.1"/>
    <property type="match status" value="1"/>
</dbReference>
<dbReference type="InterPro" id="IPR017685">
    <property type="entry name" value="ArgP"/>
</dbReference>
<dbReference type="PROSITE" id="PS50931">
    <property type="entry name" value="HTH_LYSR"/>
    <property type="match status" value="1"/>
</dbReference>
<dbReference type="InterPro" id="IPR036390">
    <property type="entry name" value="WH_DNA-bd_sf"/>
</dbReference>
<dbReference type="Pfam" id="PF00126">
    <property type="entry name" value="HTH_1"/>
    <property type="match status" value="1"/>
</dbReference>
<proteinExistence type="inferred from homology"/>
<name>A0A380BW20_9GAMM</name>
<evidence type="ECO:0000256" key="3">
    <source>
        <dbReference type="ARBA" id="ARBA00023125"/>
    </source>
</evidence>
<accession>A0A380BW20</accession>
<feature type="domain" description="HTH lysR-type" evidence="5">
    <location>
        <begin position="2"/>
        <end position="58"/>
    </location>
</feature>
<dbReference type="NCBIfam" id="TIGR03298">
    <property type="entry name" value="argP"/>
    <property type="match status" value="1"/>
</dbReference>
<dbReference type="EMBL" id="UGYO01000002">
    <property type="protein sequence ID" value="SUJ07613.1"/>
    <property type="molecule type" value="Genomic_DNA"/>
</dbReference>
<dbReference type="GO" id="GO:0003700">
    <property type="term" value="F:DNA-binding transcription factor activity"/>
    <property type="evidence" value="ECO:0007669"/>
    <property type="project" value="InterPro"/>
</dbReference>
<dbReference type="Pfam" id="PF03466">
    <property type="entry name" value="LysR_substrate"/>
    <property type="match status" value="1"/>
</dbReference>
<sequence length="297" mass="33242">MLDYSHLKALSVVVAEGGFERAAKRLHVTQSAVSQRIKQLEERVGQALLVRSNPVVPTPTGKRLLRHYAQVELLETELRAEMDADDPAMPTVVRIAVNADSLATWFLPSISSIFARRGWLLELIVDDESYTHHLLKNGEAVGCVTTLGQAMNGCSSEFLGVMEYACVATPEFTERFFDGLPDTDSLASAPAVIFSTRDKLHEKYLKRYFEMLPGQWWQHTVPSSEGFLEAILQGLGYGLVGHLQAEPLLASGRLIELTPMMRMRVPLYWQHWNLKAKQTTLVFRALAASARNHLLPE</sequence>
<dbReference type="PANTHER" id="PTHR30579">
    <property type="entry name" value="TRANSCRIPTIONAL REGULATOR"/>
    <property type="match status" value="1"/>
</dbReference>
<keyword evidence="7" id="KW-1185">Reference proteome</keyword>
<dbReference type="RefSeq" id="WP_115390394.1">
    <property type="nucleotide sequence ID" value="NZ_JADZHC010000048.1"/>
</dbReference>
<dbReference type="Gene3D" id="1.10.10.10">
    <property type="entry name" value="Winged helix-like DNA-binding domain superfamily/Winged helix DNA-binding domain"/>
    <property type="match status" value="1"/>
</dbReference>
<dbReference type="GO" id="GO:0003677">
    <property type="term" value="F:DNA binding"/>
    <property type="evidence" value="ECO:0007669"/>
    <property type="project" value="UniProtKB-KW"/>
</dbReference>
<dbReference type="InterPro" id="IPR000847">
    <property type="entry name" value="LysR_HTH_N"/>
</dbReference>
<dbReference type="Proteomes" id="UP000254069">
    <property type="component" value="Unassembled WGS sequence"/>
</dbReference>
<dbReference type="AlphaFoldDB" id="A0A380BW20"/>
<comment type="similarity">
    <text evidence="1">Belongs to the LysR transcriptional regulatory family.</text>
</comment>
<dbReference type="InterPro" id="IPR005119">
    <property type="entry name" value="LysR_subst-bd"/>
</dbReference>
<dbReference type="NCBIfam" id="NF009888">
    <property type="entry name" value="PRK13348.1"/>
    <property type="match status" value="1"/>
</dbReference>
<dbReference type="PANTHER" id="PTHR30579:SF2">
    <property type="entry name" value="HTH-TYPE TRANSCRIPTIONAL REGULATOR ARGP"/>
    <property type="match status" value="1"/>
</dbReference>
<protein>
    <submittedName>
        <fullName evidence="6">OriC replication inhibitor</fullName>
    </submittedName>
</protein>
<dbReference type="PRINTS" id="PR00039">
    <property type="entry name" value="HTHLYSR"/>
</dbReference>
<dbReference type="InterPro" id="IPR050176">
    <property type="entry name" value="LTTR"/>
</dbReference>
<evidence type="ECO:0000259" key="5">
    <source>
        <dbReference type="PROSITE" id="PS50931"/>
    </source>
</evidence>
<dbReference type="InterPro" id="IPR036388">
    <property type="entry name" value="WH-like_DNA-bd_sf"/>
</dbReference>
<evidence type="ECO:0000313" key="6">
    <source>
        <dbReference type="EMBL" id="SUJ07613.1"/>
    </source>
</evidence>
<dbReference type="SUPFAM" id="SSF53850">
    <property type="entry name" value="Periplasmic binding protein-like II"/>
    <property type="match status" value="1"/>
</dbReference>
<keyword evidence="3" id="KW-0238">DNA-binding</keyword>
<organism evidence="6 7">
    <name type="scientific">Shewanella algae</name>
    <dbReference type="NCBI Taxonomy" id="38313"/>
    <lineage>
        <taxon>Bacteria</taxon>
        <taxon>Pseudomonadati</taxon>
        <taxon>Pseudomonadota</taxon>
        <taxon>Gammaproteobacteria</taxon>
        <taxon>Alteromonadales</taxon>
        <taxon>Shewanellaceae</taxon>
        <taxon>Shewanella</taxon>
    </lineage>
</organism>
<dbReference type="Gene3D" id="3.40.190.290">
    <property type="match status" value="1"/>
</dbReference>
<evidence type="ECO:0000256" key="2">
    <source>
        <dbReference type="ARBA" id="ARBA00023015"/>
    </source>
</evidence>
<reference evidence="6 7" key="1">
    <citation type="submission" date="2018-06" db="EMBL/GenBank/DDBJ databases">
        <authorList>
            <consortium name="Pathogen Informatics"/>
            <person name="Doyle S."/>
        </authorList>
    </citation>
    <scope>NUCLEOTIDE SEQUENCE [LARGE SCALE GENOMIC DNA]</scope>
    <source>
        <strain evidence="6 7">NCTC10738</strain>
    </source>
</reference>
<gene>
    <name evidence="6" type="primary">iciA</name>
    <name evidence="6" type="ORF">NCTC10738_03985</name>
</gene>